<reference evidence="1 2" key="1">
    <citation type="submission" date="2018-09" db="EMBL/GenBank/DDBJ databases">
        <authorList>
            <person name="Wang F."/>
        </authorList>
    </citation>
    <scope>NUCLEOTIDE SEQUENCE [LARGE SCALE GENOMIC DNA]</scope>
    <source>
        <strain evidence="1 2">PLHSC7-2</strain>
    </source>
</reference>
<dbReference type="Proteomes" id="UP000283255">
    <property type="component" value="Unassembled WGS sequence"/>
</dbReference>
<evidence type="ECO:0000313" key="1">
    <source>
        <dbReference type="EMBL" id="RJG51271.1"/>
    </source>
</evidence>
<keyword evidence="2" id="KW-1185">Reference proteome</keyword>
<evidence type="ECO:0000313" key="2">
    <source>
        <dbReference type="Proteomes" id="UP000283255"/>
    </source>
</evidence>
<comment type="caution">
    <text evidence="1">The sequence shown here is derived from an EMBL/GenBank/DDBJ whole genome shotgun (WGS) entry which is preliminary data.</text>
</comment>
<proteinExistence type="predicted"/>
<name>A0A418YJW2_9GAMM</name>
<sequence>MLLMLSATAFTFYTAKNKLFEIKASANDYSHKEAYSNAELGLDYAGTWLAFGKVEIDGVSTPAAKTFLDKTDDTPLVLGVGSSNDAQTQKFIDFFGSEQVTVVVKQSSNNPKLLQVVSTGRSRDGLAKASVSREFYFAGTANGNGAVPLAPIITNTQTLLEGSVQVASNSNAYGEQDLSYWSSYDSLQLAGDWFSYGYQGDTEGFTDLSMFSNTLDAADATLENELGSFSADTINSFPEQGDETFANGDISLSDPRFPESLKEEYLGTKEADFADLRDSIQDKAANGEEGVLFVTPDSDGVCMLPDGQQGERIVWVYGDCVVTTASSTYSAGTAENPVTLIIDGSADFSGGANIQGLVYLVNSQDDPLMSAAVNASFGGSISVEGSVIVDGDENGAVMTSGSIVVNYNSDVLSNLYSFDDSNAGAVRFGWVPGTWRDFN</sequence>
<protein>
    <submittedName>
        <fullName evidence="1">Uncharacterized protein</fullName>
    </submittedName>
</protein>
<dbReference type="EMBL" id="QZCH01000001">
    <property type="protein sequence ID" value="RJG51271.1"/>
    <property type="molecule type" value="Genomic_DNA"/>
</dbReference>
<reference evidence="1 2" key="2">
    <citation type="submission" date="2019-01" db="EMBL/GenBank/DDBJ databases">
        <title>Motilimonas pumilus sp. nov., isolated from the gut of sea cucumber (Apostichopus japonicus).</title>
        <authorList>
            <person name="Wang F.-Q."/>
            <person name="Ren L.-H."/>
            <person name="Lin Y.-W."/>
            <person name="Sun G.-H."/>
            <person name="Du Z.-J."/>
            <person name="Zhao J.-X."/>
            <person name="Liu X.-J."/>
            <person name="Liu L.-J."/>
        </authorList>
    </citation>
    <scope>NUCLEOTIDE SEQUENCE [LARGE SCALE GENOMIC DNA]</scope>
    <source>
        <strain evidence="1 2">PLHSC7-2</strain>
    </source>
</reference>
<accession>A0A418YJW2</accession>
<dbReference type="AlphaFoldDB" id="A0A418YJW2"/>
<organism evidence="1 2">
    <name type="scientific">Motilimonas pumila</name>
    <dbReference type="NCBI Taxonomy" id="2303987"/>
    <lineage>
        <taxon>Bacteria</taxon>
        <taxon>Pseudomonadati</taxon>
        <taxon>Pseudomonadota</taxon>
        <taxon>Gammaproteobacteria</taxon>
        <taxon>Alteromonadales</taxon>
        <taxon>Alteromonadales genera incertae sedis</taxon>
        <taxon>Motilimonas</taxon>
    </lineage>
</organism>
<gene>
    <name evidence="1" type="ORF">D1Z90_00610</name>
</gene>